<evidence type="ECO:0000259" key="1">
    <source>
        <dbReference type="Pfam" id="PF08937"/>
    </source>
</evidence>
<proteinExistence type="predicted"/>
<protein>
    <submittedName>
        <fullName evidence="2">MTH538 TIR-like domain (DUF1863)</fullName>
    </submittedName>
</protein>
<dbReference type="EMBL" id="CAADEX010000316">
    <property type="protein sequence ID" value="VFJ71152.1"/>
    <property type="molecule type" value="Genomic_DNA"/>
</dbReference>
<dbReference type="AlphaFoldDB" id="A0A450TS21"/>
<evidence type="ECO:0000313" key="2">
    <source>
        <dbReference type="EMBL" id="VFJ71152.1"/>
    </source>
</evidence>
<dbReference type="InterPro" id="IPR015032">
    <property type="entry name" value="ThsB__TIR-like_domain"/>
</dbReference>
<sequence length="172" mass="19975">MTEIRASVGILEGFLSGTRYIFIPKVLGANDNDDFINSNDTDYVMRRIREKYLGDSTVTIVLIDSCTHSRRYVDWEIKSSLRQGEYMPNGLMGIVLPSQNNRANLPPRLQANWNPEHRDCYARYWSYPQTDSQLSDWIEDAHQARRTRAHLIVNSQEMMKYNARCQICGVTH</sequence>
<name>A0A450TS21_9GAMM</name>
<feature type="domain" description="Thoeris protein ThsB TIR-like" evidence="1">
    <location>
        <begin position="33"/>
        <end position="100"/>
    </location>
</feature>
<gene>
    <name evidence="2" type="ORF">BECKDK2373B_GA0170837_13161</name>
</gene>
<accession>A0A450TS21</accession>
<reference evidence="2" key="1">
    <citation type="submission" date="2019-02" db="EMBL/GenBank/DDBJ databases">
        <authorList>
            <person name="Gruber-Vodicka R. H."/>
            <person name="Seah K. B. B."/>
        </authorList>
    </citation>
    <scope>NUCLEOTIDE SEQUENCE</scope>
    <source>
        <strain evidence="2">BECK_DK47</strain>
    </source>
</reference>
<dbReference type="Pfam" id="PF08937">
    <property type="entry name" value="ThsB_TIR"/>
    <property type="match status" value="1"/>
</dbReference>
<organism evidence="2">
    <name type="scientific">Candidatus Kentrum sp. DK</name>
    <dbReference type="NCBI Taxonomy" id="2126562"/>
    <lineage>
        <taxon>Bacteria</taxon>
        <taxon>Pseudomonadati</taxon>
        <taxon>Pseudomonadota</taxon>
        <taxon>Gammaproteobacteria</taxon>
        <taxon>Candidatus Kentrum</taxon>
    </lineage>
</organism>